<dbReference type="Gene3D" id="3.20.20.10">
    <property type="entry name" value="Alanine racemase"/>
    <property type="match status" value="1"/>
</dbReference>
<evidence type="ECO:0000313" key="11">
    <source>
        <dbReference type="EMBL" id="MDI2097463.1"/>
    </source>
</evidence>
<comment type="cofactor">
    <cofactor evidence="1 6 8 9">
        <name>pyridoxal 5'-phosphate</name>
        <dbReference type="ChEBI" id="CHEBI:597326"/>
    </cofactor>
</comment>
<feature type="binding site" evidence="6">
    <location>
        <position position="429"/>
    </location>
    <ligand>
        <name>pyridoxal 5'-phosphate</name>
        <dbReference type="ChEBI" id="CHEBI:597326"/>
    </ligand>
</feature>
<evidence type="ECO:0000313" key="12">
    <source>
        <dbReference type="Proteomes" id="UP001321506"/>
    </source>
</evidence>
<protein>
    <recommendedName>
        <fullName evidence="6 7">Diaminopimelate decarboxylase</fullName>
        <shortName evidence="6">DAP decarboxylase</shortName>
        <shortName evidence="6">DAPDC</shortName>
        <ecNumber evidence="6 7">4.1.1.20</ecNumber>
    </recommendedName>
</protein>
<dbReference type="InterPro" id="IPR009006">
    <property type="entry name" value="Ala_racemase/Decarboxylase_C"/>
</dbReference>
<dbReference type="InterPro" id="IPR022644">
    <property type="entry name" value="De-COase2_N"/>
</dbReference>
<dbReference type="InterPro" id="IPR000183">
    <property type="entry name" value="Orn/DAP/Arg_de-COase"/>
</dbReference>
<keyword evidence="12" id="KW-1185">Reference proteome</keyword>
<keyword evidence="3 6" id="KW-0663">Pyridoxal phosphate</keyword>
<dbReference type="InterPro" id="IPR029066">
    <property type="entry name" value="PLP-binding_barrel"/>
</dbReference>
<dbReference type="GO" id="GO:0030170">
    <property type="term" value="F:pyridoxal phosphate binding"/>
    <property type="evidence" value="ECO:0007669"/>
    <property type="project" value="UniProtKB-UniRule"/>
</dbReference>
<dbReference type="CDD" id="cd06828">
    <property type="entry name" value="PLPDE_III_DapDC"/>
    <property type="match status" value="1"/>
</dbReference>
<evidence type="ECO:0000256" key="4">
    <source>
        <dbReference type="ARBA" id="ARBA00023154"/>
    </source>
</evidence>
<dbReference type="SUPFAM" id="SSF50621">
    <property type="entry name" value="Alanine racemase C-terminal domain-like"/>
    <property type="match status" value="1"/>
</dbReference>
<feature type="binding site" evidence="6">
    <location>
        <position position="315"/>
    </location>
    <ligand>
        <name>substrate</name>
    </ligand>
</feature>
<evidence type="ECO:0000256" key="9">
    <source>
        <dbReference type="RuleBase" id="RU003738"/>
    </source>
</evidence>
<comment type="subunit">
    <text evidence="6">Homodimer.</text>
</comment>
<comment type="caution">
    <text evidence="11">The sequence shown here is derived from an EMBL/GenBank/DDBJ whole genome shotgun (WGS) entry which is preliminary data.</text>
</comment>
<keyword evidence="2 6" id="KW-0210">Decarboxylase</keyword>
<dbReference type="PRINTS" id="PR01179">
    <property type="entry name" value="ODADCRBXLASE"/>
</dbReference>
<feature type="active site" description="Proton donor" evidence="8">
    <location>
        <position position="399"/>
    </location>
</feature>
<feature type="binding site" evidence="6">
    <location>
        <position position="372"/>
    </location>
    <ligand>
        <name>substrate</name>
    </ligand>
</feature>
<feature type="binding site" evidence="6">
    <location>
        <position position="368"/>
    </location>
    <ligand>
        <name>substrate</name>
    </ligand>
</feature>
<organism evidence="11 12">
    <name type="scientific">Ruicaihuangia caeni</name>
    <dbReference type="NCBI Taxonomy" id="3042517"/>
    <lineage>
        <taxon>Bacteria</taxon>
        <taxon>Bacillati</taxon>
        <taxon>Actinomycetota</taxon>
        <taxon>Actinomycetes</taxon>
        <taxon>Micrococcales</taxon>
        <taxon>Microbacteriaceae</taxon>
        <taxon>Ruicaihuangia</taxon>
    </lineage>
</organism>
<comment type="similarity">
    <text evidence="6">Belongs to the Orn/Lys/Arg decarboxylase class-II family. LysA subfamily.</text>
</comment>
<comment type="function">
    <text evidence="6">Specifically catalyzes the decarboxylation of meso-diaminopimelate (meso-DAP) to L-lysine.</text>
</comment>
<proteinExistence type="inferred from homology"/>
<comment type="pathway">
    <text evidence="6 9">Amino-acid biosynthesis; L-lysine biosynthesis via DAP pathway; L-lysine from DL-2,6-diaminopimelate: step 1/1.</text>
</comment>
<dbReference type="EMBL" id="JASATX010000001">
    <property type="protein sequence ID" value="MDI2097463.1"/>
    <property type="molecule type" value="Genomic_DNA"/>
</dbReference>
<dbReference type="EC" id="4.1.1.20" evidence="6 7"/>
<dbReference type="FunFam" id="3.20.20.10:FF:000003">
    <property type="entry name" value="Diaminopimelate decarboxylase"/>
    <property type="match status" value="1"/>
</dbReference>
<dbReference type="InterPro" id="IPR022657">
    <property type="entry name" value="De-COase2_CS"/>
</dbReference>
<feature type="binding site" evidence="6">
    <location>
        <position position="429"/>
    </location>
    <ligand>
        <name>substrate</name>
    </ligand>
</feature>
<dbReference type="Gene3D" id="2.40.37.10">
    <property type="entry name" value="Lyase, Ornithine Decarboxylase, Chain A, domain 1"/>
    <property type="match status" value="1"/>
</dbReference>
<feature type="domain" description="Orn/DAP/Arg decarboxylase 2 N-terminal" evidence="10">
    <location>
        <begin position="69"/>
        <end position="318"/>
    </location>
</feature>
<dbReference type="SUPFAM" id="SSF51419">
    <property type="entry name" value="PLP-binding barrel"/>
    <property type="match status" value="1"/>
</dbReference>
<dbReference type="PROSITE" id="PS00879">
    <property type="entry name" value="ODR_DC_2_2"/>
    <property type="match status" value="1"/>
</dbReference>
<name>A0AAW6T5N3_9MICO</name>
<dbReference type="PANTHER" id="PTHR43727">
    <property type="entry name" value="DIAMINOPIMELATE DECARBOXYLASE"/>
    <property type="match status" value="1"/>
</dbReference>
<evidence type="ECO:0000256" key="3">
    <source>
        <dbReference type="ARBA" id="ARBA00022898"/>
    </source>
</evidence>
<feature type="modified residue" description="N6-(pyridoxal phosphate)lysine" evidence="6 8">
    <location>
        <position position="92"/>
    </location>
</feature>
<sequence length="475" mass="49959">MTSNPLAPEWLQAPSDANALHDGIWSSGAARTASGELAFAGVRASELAERYGTPLYVVDEQDARARAHRIRTAFEAAASDVGTTAKVYYAGKAFLCTEVARWMSEDGLHLDVASGGELAVALAAGVDPALLGFHGNNKSIAEIDRAVQAGVGAIVIDSWIEIERIADAAARHGRVQAVRLRVNSGVHAHTHDYLATAREDQKFGIPLADVPSHVDRIRSFKSLRLLGLHSHIGSQIFNPSGFAEAAERLIAVHAELLDGGEIPELNLGGGFGIAYTVADEVAPIEEVTRGIAEAVARAAGARGIPVPVLAIEPGRSIIGPAGATLYEVGTIKDVVVALESEERTAPGSSSTAIRKYVSVDGGMSDNARPALYEADYSARIASRTSDADPALVRVAGKHCESGDLVVLAEYLPADIAPGDLLAVPATGAYCFSLSSNYNYLTRPPVVAVRDGEARVIVRGETEDDLLARDPGVNPR</sequence>
<dbReference type="Pfam" id="PF02784">
    <property type="entry name" value="Orn_Arg_deC_N"/>
    <property type="match status" value="1"/>
</dbReference>
<gene>
    <name evidence="6 11" type="primary">lysA</name>
    <name evidence="11" type="ORF">QF206_00585</name>
</gene>
<evidence type="ECO:0000256" key="8">
    <source>
        <dbReference type="PIRSR" id="PIRSR600183-50"/>
    </source>
</evidence>
<feature type="binding site" evidence="6">
    <location>
        <position position="270"/>
    </location>
    <ligand>
        <name>pyridoxal 5'-phosphate</name>
        <dbReference type="ChEBI" id="CHEBI:597326"/>
    </ligand>
</feature>
<dbReference type="Proteomes" id="UP001321506">
    <property type="component" value="Unassembled WGS sequence"/>
</dbReference>
<dbReference type="HAMAP" id="MF_02120">
    <property type="entry name" value="LysA"/>
    <property type="match status" value="1"/>
</dbReference>
<comment type="catalytic activity">
    <reaction evidence="6 9">
        <text>meso-2,6-diaminopimelate + H(+) = L-lysine + CO2</text>
        <dbReference type="Rhea" id="RHEA:15101"/>
        <dbReference type="ChEBI" id="CHEBI:15378"/>
        <dbReference type="ChEBI" id="CHEBI:16526"/>
        <dbReference type="ChEBI" id="CHEBI:32551"/>
        <dbReference type="ChEBI" id="CHEBI:57791"/>
        <dbReference type="EC" id="4.1.1.20"/>
    </reaction>
</comment>
<reference evidence="11 12" key="1">
    <citation type="submission" date="2023-04" db="EMBL/GenBank/DDBJ databases">
        <title>Klugiella caeni sp. nov. isolated from the sludge of biochemical tank.</title>
        <authorList>
            <person name="Geng K."/>
        </authorList>
    </citation>
    <scope>NUCLEOTIDE SEQUENCE [LARGE SCALE GENOMIC DNA]</scope>
    <source>
        <strain evidence="11 12">YN-L-19</strain>
    </source>
</reference>
<dbReference type="GO" id="GO:0009089">
    <property type="term" value="P:lysine biosynthetic process via diaminopimelate"/>
    <property type="evidence" value="ECO:0007669"/>
    <property type="project" value="UniProtKB-UniRule"/>
</dbReference>
<keyword evidence="4 6" id="KW-0457">Lysine biosynthesis</keyword>
<dbReference type="RefSeq" id="WP_281487258.1">
    <property type="nucleotide sequence ID" value="NZ_JASATX010000001.1"/>
</dbReference>
<keyword evidence="6" id="KW-0028">Amino-acid biosynthesis</keyword>
<feature type="binding site" evidence="6">
    <location>
        <begin position="312"/>
        <end position="315"/>
    </location>
    <ligand>
        <name>pyridoxal 5'-phosphate</name>
        <dbReference type="ChEBI" id="CHEBI:597326"/>
    </ligand>
</feature>
<evidence type="ECO:0000256" key="6">
    <source>
        <dbReference type="HAMAP-Rule" id="MF_02120"/>
    </source>
</evidence>
<dbReference type="InterPro" id="IPR022653">
    <property type="entry name" value="De-COase2_pyr-phos_BS"/>
</dbReference>
<keyword evidence="5 6" id="KW-0456">Lyase</keyword>
<dbReference type="GO" id="GO:0008836">
    <property type="term" value="F:diaminopimelate decarboxylase activity"/>
    <property type="evidence" value="ECO:0007669"/>
    <property type="project" value="UniProtKB-UniRule"/>
</dbReference>
<dbReference type="PROSITE" id="PS00878">
    <property type="entry name" value="ODR_DC_2_1"/>
    <property type="match status" value="1"/>
</dbReference>
<dbReference type="InterPro" id="IPR002986">
    <property type="entry name" value="DAP_deCOOHase_LysA"/>
</dbReference>
<evidence type="ECO:0000256" key="2">
    <source>
        <dbReference type="ARBA" id="ARBA00022793"/>
    </source>
</evidence>
<dbReference type="PANTHER" id="PTHR43727:SF2">
    <property type="entry name" value="GROUP IV DECARBOXYLASE"/>
    <property type="match status" value="1"/>
</dbReference>
<dbReference type="PRINTS" id="PR01181">
    <property type="entry name" value="DAPDCRBXLASE"/>
</dbReference>
<feature type="binding site" evidence="6">
    <location>
        <position position="400"/>
    </location>
    <ligand>
        <name>substrate</name>
    </ligand>
</feature>
<accession>A0AAW6T5N3</accession>
<evidence type="ECO:0000256" key="7">
    <source>
        <dbReference type="NCBIfam" id="TIGR01048"/>
    </source>
</evidence>
<evidence type="ECO:0000259" key="10">
    <source>
        <dbReference type="Pfam" id="PF02784"/>
    </source>
</evidence>
<evidence type="ECO:0000256" key="1">
    <source>
        <dbReference type="ARBA" id="ARBA00001933"/>
    </source>
</evidence>
<dbReference type="AlphaFoldDB" id="A0AAW6T5N3"/>
<dbReference type="NCBIfam" id="TIGR01048">
    <property type="entry name" value="lysA"/>
    <property type="match status" value="1"/>
</dbReference>
<evidence type="ECO:0000256" key="5">
    <source>
        <dbReference type="ARBA" id="ARBA00023239"/>
    </source>
</evidence>